<evidence type="ECO:0000256" key="5">
    <source>
        <dbReference type="ARBA" id="ARBA00018679"/>
    </source>
</evidence>
<evidence type="ECO:0000256" key="7">
    <source>
        <dbReference type="ARBA" id="ARBA00022697"/>
    </source>
</evidence>
<keyword evidence="6" id="KW-0028">Amino-acid biosynthesis</keyword>
<dbReference type="GO" id="GO:0030170">
    <property type="term" value="F:pyridoxal phosphate binding"/>
    <property type="evidence" value="ECO:0007669"/>
    <property type="project" value="InterPro"/>
</dbReference>
<evidence type="ECO:0000256" key="6">
    <source>
        <dbReference type="ARBA" id="ARBA00022605"/>
    </source>
</evidence>
<reference evidence="15 16" key="1">
    <citation type="journal article" date="2014" name="Environ. Microbiol.">
        <title>Contrasting genomic patterns and infection strategies of two co-existing Bacteroidetes podovirus genera.</title>
        <authorList>
            <person name="Holmfeldt K."/>
            <person name="Howard-Varona C."/>
            <person name="Solonenko N."/>
            <person name="Sullivan M.B."/>
        </authorList>
    </citation>
    <scope>NUCLEOTIDE SEQUENCE [LARGE SCALE GENOMIC DNA]</scope>
    <source>
        <strain evidence="15 16">18</strain>
    </source>
</reference>
<dbReference type="Proteomes" id="UP000030786">
    <property type="component" value="Chromosome"/>
</dbReference>
<dbReference type="Pfam" id="PF00291">
    <property type="entry name" value="PALP"/>
    <property type="match status" value="1"/>
</dbReference>
<name>A0AAU8RYA5_9FLAO</name>
<dbReference type="GeneID" id="78061386"/>
<comment type="similarity">
    <text evidence="3">Belongs to the threonine synthase family.</text>
</comment>
<dbReference type="Gene3D" id="3.90.1380.10">
    <property type="entry name" value="Threonine synthase, N-terminal domain"/>
    <property type="match status" value="1"/>
</dbReference>
<accession>A0AAU8RYA5</accession>
<evidence type="ECO:0000313" key="15">
    <source>
        <dbReference type="EMBL" id="AIZ42180.1"/>
    </source>
</evidence>
<evidence type="ECO:0000256" key="12">
    <source>
        <dbReference type="PIRSR" id="PIRSR604450-51"/>
    </source>
</evidence>
<proteinExistence type="inferred from homology"/>
<dbReference type="InterPro" id="IPR029144">
    <property type="entry name" value="Thr_synth_N"/>
</dbReference>
<dbReference type="NCBIfam" id="TIGR00260">
    <property type="entry name" value="thrC"/>
    <property type="match status" value="1"/>
</dbReference>
<dbReference type="EMBL" id="CP009976">
    <property type="protein sequence ID" value="AIZ42180.1"/>
    <property type="molecule type" value="Genomic_DNA"/>
</dbReference>
<evidence type="ECO:0000256" key="10">
    <source>
        <dbReference type="ARBA" id="ARBA00049144"/>
    </source>
</evidence>
<dbReference type="GO" id="GO:0009088">
    <property type="term" value="P:threonine biosynthetic process"/>
    <property type="evidence" value="ECO:0007669"/>
    <property type="project" value="UniProtKB-UniRule"/>
</dbReference>
<evidence type="ECO:0000259" key="13">
    <source>
        <dbReference type="Pfam" id="PF00291"/>
    </source>
</evidence>
<feature type="modified residue" description="N6-(pyridoxal phosphate)lysine" evidence="12">
    <location>
        <position position="107"/>
    </location>
</feature>
<evidence type="ECO:0000256" key="8">
    <source>
        <dbReference type="ARBA" id="ARBA00022898"/>
    </source>
</evidence>
<evidence type="ECO:0000256" key="3">
    <source>
        <dbReference type="ARBA" id="ARBA00005517"/>
    </source>
</evidence>
<dbReference type="PROSITE" id="PS00165">
    <property type="entry name" value="DEHYDRATASE_SER_THR"/>
    <property type="match status" value="1"/>
</dbReference>
<comment type="catalytic activity">
    <reaction evidence="10">
        <text>O-phospho-L-homoserine + H2O = L-threonine + phosphate</text>
        <dbReference type="Rhea" id="RHEA:10840"/>
        <dbReference type="ChEBI" id="CHEBI:15377"/>
        <dbReference type="ChEBI" id="CHEBI:43474"/>
        <dbReference type="ChEBI" id="CHEBI:57590"/>
        <dbReference type="ChEBI" id="CHEBI:57926"/>
        <dbReference type="EC" id="4.2.3.1"/>
    </reaction>
</comment>
<comment type="pathway">
    <text evidence="2">Amino-acid biosynthesis; L-threonine biosynthesis; L-threonine from L-aspartate: step 5/5.</text>
</comment>
<keyword evidence="9" id="KW-0456">Lyase</keyword>
<organism evidence="15 16">
    <name type="scientific">Cellulophaga baltica 18</name>
    <dbReference type="NCBI Taxonomy" id="1348584"/>
    <lineage>
        <taxon>Bacteria</taxon>
        <taxon>Pseudomonadati</taxon>
        <taxon>Bacteroidota</taxon>
        <taxon>Flavobacteriia</taxon>
        <taxon>Flavobacteriales</taxon>
        <taxon>Flavobacteriaceae</taxon>
        <taxon>Cellulophaga</taxon>
    </lineage>
</organism>
<protein>
    <recommendedName>
        <fullName evidence="5 11">Threonine synthase</fullName>
        <ecNumber evidence="4 11">4.2.3.1</ecNumber>
    </recommendedName>
</protein>
<dbReference type="RefSeq" id="WP_029445974.1">
    <property type="nucleotide sequence ID" value="NZ_CP009976.1"/>
</dbReference>
<evidence type="ECO:0000256" key="4">
    <source>
        <dbReference type="ARBA" id="ARBA00013028"/>
    </source>
</evidence>
<keyword evidence="7" id="KW-0791">Threonine biosynthesis</keyword>
<dbReference type="KEGG" id="cbat:M666_11605"/>
<sequence length="430" mass="47886">MNFYSLNKKAPNVSFKEAVIKGIAPDRGLYFPEKITPLTSDFFENIEDMSTIEIAHKAIRQFVSDDIDDDKLKTILEDVLNFDFPVVEINKNVGTLELFHGPTLAFKDVGAGFMARCLGHFSEGSKNEVTVLVATSGDTGGAVANGFLGVEGVKVVILYPTGKVSDIQEKQLTTLGKNITALEVDGTFDDCQTMVKTAFLDQDITSLKQLTSANSINVARWLPQLFYFLFAYKQAKSQGKEIVFSIPSGNFGNICAGIVAQQLGMPVKHFIAATNVNDVVPRFMNTKSYDPKPSIATISNAMDVGDPSNFIRIRHIYKDDFSTIEKNISSYAFTDEETKEAMLELYNDYNYIADPHGAVGYLGLKKYQETNPDTYGIFLETAHPVKFLDIVEDTIKENIDIPKKIIKQMNKKKKSIKISTYDELKDYLIG</sequence>
<feature type="domain" description="Tryptophan synthase beta chain-like PALP" evidence="13">
    <location>
        <begin position="97"/>
        <end position="368"/>
    </location>
</feature>
<dbReference type="AlphaFoldDB" id="A0AAU8RYA5"/>
<dbReference type="SUPFAM" id="SSF53686">
    <property type="entry name" value="Tryptophan synthase beta subunit-like PLP-dependent enzymes"/>
    <property type="match status" value="1"/>
</dbReference>
<gene>
    <name evidence="15" type="ORF">M666_11605</name>
</gene>
<feature type="domain" description="Threonine synthase N-terminal" evidence="14">
    <location>
        <begin position="3"/>
        <end position="78"/>
    </location>
</feature>
<dbReference type="GO" id="GO:0004795">
    <property type="term" value="F:threonine synthase activity"/>
    <property type="evidence" value="ECO:0007669"/>
    <property type="project" value="UniProtKB-UniRule"/>
</dbReference>
<evidence type="ECO:0000256" key="2">
    <source>
        <dbReference type="ARBA" id="ARBA00004979"/>
    </source>
</evidence>
<keyword evidence="8 12" id="KW-0663">Pyridoxal phosphate</keyword>
<dbReference type="InterPro" id="IPR036052">
    <property type="entry name" value="TrpB-like_PALP_sf"/>
</dbReference>
<comment type="cofactor">
    <cofactor evidence="1 12">
        <name>pyridoxal 5'-phosphate</name>
        <dbReference type="ChEBI" id="CHEBI:597326"/>
    </cofactor>
</comment>
<evidence type="ECO:0000313" key="16">
    <source>
        <dbReference type="Proteomes" id="UP000030786"/>
    </source>
</evidence>
<evidence type="ECO:0000256" key="1">
    <source>
        <dbReference type="ARBA" id="ARBA00001933"/>
    </source>
</evidence>
<dbReference type="Gene3D" id="3.40.50.1100">
    <property type="match status" value="2"/>
</dbReference>
<dbReference type="PANTHER" id="PTHR42690:SF1">
    <property type="entry name" value="THREONINE SYNTHASE-LIKE 2"/>
    <property type="match status" value="1"/>
</dbReference>
<dbReference type="InterPro" id="IPR051166">
    <property type="entry name" value="Threonine_Synthase"/>
</dbReference>
<dbReference type="InterPro" id="IPR001926">
    <property type="entry name" value="TrpB-like_PALP"/>
</dbReference>
<evidence type="ECO:0000259" key="14">
    <source>
        <dbReference type="Pfam" id="PF14821"/>
    </source>
</evidence>
<evidence type="ECO:0000256" key="11">
    <source>
        <dbReference type="NCBIfam" id="TIGR00260"/>
    </source>
</evidence>
<dbReference type="InterPro" id="IPR000634">
    <property type="entry name" value="Ser/Thr_deHydtase_PyrdxlP-BS"/>
</dbReference>
<evidence type="ECO:0000256" key="9">
    <source>
        <dbReference type="ARBA" id="ARBA00023239"/>
    </source>
</evidence>
<dbReference type="InterPro" id="IPR004450">
    <property type="entry name" value="Thr_synthase-like"/>
</dbReference>
<dbReference type="Pfam" id="PF14821">
    <property type="entry name" value="Thr_synth_N"/>
    <property type="match status" value="1"/>
</dbReference>
<dbReference type="PANTHER" id="PTHR42690">
    <property type="entry name" value="THREONINE SYNTHASE FAMILY MEMBER"/>
    <property type="match status" value="1"/>
</dbReference>
<dbReference type="EC" id="4.2.3.1" evidence="4 11"/>
<dbReference type="InterPro" id="IPR037158">
    <property type="entry name" value="Thr_synth_N_sf"/>
</dbReference>